<dbReference type="Proteomes" id="UP000613840">
    <property type="component" value="Unassembled WGS sequence"/>
</dbReference>
<comment type="caution">
    <text evidence="2">The sequence shown here is derived from an EMBL/GenBank/DDBJ whole genome shotgun (WGS) entry which is preliminary data.</text>
</comment>
<feature type="compositionally biased region" description="Basic and acidic residues" evidence="1">
    <location>
        <begin position="58"/>
        <end position="72"/>
    </location>
</feature>
<organism evidence="2 3">
    <name type="scientific">Microlunatus endophyticus</name>
    <dbReference type="NCBI Taxonomy" id="1716077"/>
    <lineage>
        <taxon>Bacteria</taxon>
        <taxon>Bacillati</taxon>
        <taxon>Actinomycetota</taxon>
        <taxon>Actinomycetes</taxon>
        <taxon>Propionibacteriales</taxon>
        <taxon>Propionibacteriaceae</taxon>
        <taxon>Microlunatus</taxon>
    </lineage>
</organism>
<dbReference type="AlphaFoldDB" id="A0A917SKL8"/>
<reference evidence="2" key="1">
    <citation type="journal article" date="2014" name="Int. J. Syst. Evol. Microbiol.">
        <title>Complete genome sequence of Corynebacterium casei LMG S-19264T (=DSM 44701T), isolated from a smear-ripened cheese.</title>
        <authorList>
            <consortium name="US DOE Joint Genome Institute (JGI-PGF)"/>
            <person name="Walter F."/>
            <person name="Albersmeier A."/>
            <person name="Kalinowski J."/>
            <person name="Ruckert C."/>
        </authorList>
    </citation>
    <scope>NUCLEOTIDE SEQUENCE</scope>
    <source>
        <strain evidence="2">CGMCC 4.7306</strain>
    </source>
</reference>
<protein>
    <submittedName>
        <fullName evidence="2">Uncharacterized protein</fullName>
    </submittedName>
</protein>
<gene>
    <name evidence="2" type="ORF">GCM10011575_47130</name>
</gene>
<feature type="region of interest" description="Disordered" evidence="1">
    <location>
        <begin position="28"/>
        <end position="90"/>
    </location>
</feature>
<keyword evidence="3" id="KW-1185">Reference proteome</keyword>
<sequence>MPVPLRQFRNSAAVRACARGSFAPRYDWEPDDLAAGPVAPDLETVGATPRPSFGPGHDQLRNELAKELDRLRAQPQTEAGPQAVPPAGQCQLVPNTSRVTLTHMPGSLAR</sequence>
<dbReference type="EMBL" id="BMMZ01000021">
    <property type="protein sequence ID" value="GGL83366.1"/>
    <property type="molecule type" value="Genomic_DNA"/>
</dbReference>
<accession>A0A917SKL8</accession>
<name>A0A917SKL8_9ACTN</name>
<reference evidence="2" key="2">
    <citation type="submission" date="2020-09" db="EMBL/GenBank/DDBJ databases">
        <authorList>
            <person name="Sun Q."/>
            <person name="Zhou Y."/>
        </authorList>
    </citation>
    <scope>NUCLEOTIDE SEQUENCE</scope>
    <source>
        <strain evidence="2">CGMCC 4.7306</strain>
    </source>
</reference>
<evidence type="ECO:0000313" key="2">
    <source>
        <dbReference type="EMBL" id="GGL83366.1"/>
    </source>
</evidence>
<evidence type="ECO:0000256" key="1">
    <source>
        <dbReference type="SAM" id="MobiDB-lite"/>
    </source>
</evidence>
<proteinExistence type="predicted"/>
<evidence type="ECO:0000313" key="3">
    <source>
        <dbReference type="Proteomes" id="UP000613840"/>
    </source>
</evidence>